<evidence type="ECO:0000313" key="1">
    <source>
        <dbReference type="EMBL" id="KAJ2900845.1"/>
    </source>
</evidence>
<keyword evidence="2" id="KW-1185">Reference proteome</keyword>
<evidence type="ECO:0000313" key="2">
    <source>
        <dbReference type="Proteomes" id="UP001139981"/>
    </source>
</evidence>
<reference evidence="1" key="1">
    <citation type="submission" date="2022-07" db="EMBL/GenBank/DDBJ databases">
        <title>Phylogenomic reconstructions and comparative analyses of Kickxellomycotina fungi.</title>
        <authorList>
            <person name="Reynolds N.K."/>
            <person name="Stajich J.E."/>
            <person name="Barry K."/>
            <person name="Grigoriev I.V."/>
            <person name="Crous P."/>
            <person name="Smith M.E."/>
        </authorList>
    </citation>
    <scope>NUCLEOTIDE SEQUENCE</scope>
    <source>
        <strain evidence="1">CBS 190363</strain>
    </source>
</reference>
<proteinExistence type="predicted"/>
<dbReference type="Proteomes" id="UP001139981">
    <property type="component" value="Unassembled WGS sequence"/>
</dbReference>
<sequence>MDSNVDVYELLGVAAEASEKELTKAYRVKALQYHPDKNRDNPDAVKLFHDIKEAYDMLSNPQLRSEYDEKRRAAAAKRQRLDALSGQRKRMKSELEKDEREARQARDQERARAQQQMHDEAARLRDEAQRDQARRDKRMREHMQKMRKAEEEAEQTANMMSDVDELDRTVRVRWDTSTHAHDRESLTRVFTAFGELEEVVVAPTPHSEQGRRRQTAAATASALLVYKSVAAAHALMNARLAGPELSTFERFWAAGAEPQSVRDISGVGAPNIPAGGGDSAVRRQVHLPKLADIDVRILPGANMSFADFESLTLMRMRMHQSTSSQLPAI</sequence>
<accession>A0ACC1MAP2</accession>
<comment type="caution">
    <text evidence="1">The sequence shown here is derived from an EMBL/GenBank/DDBJ whole genome shotgun (WGS) entry which is preliminary data.</text>
</comment>
<protein>
    <submittedName>
        <fullName evidence="1">Uncharacterized protein</fullName>
    </submittedName>
</protein>
<gene>
    <name evidence="1" type="ORF">IWW38_000220</name>
</gene>
<dbReference type="EMBL" id="JANBVB010000002">
    <property type="protein sequence ID" value="KAJ2900845.1"/>
    <property type="molecule type" value="Genomic_DNA"/>
</dbReference>
<organism evidence="1 2">
    <name type="scientific">Coemansia aciculifera</name>
    <dbReference type="NCBI Taxonomy" id="417176"/>
    <lineage>
        <taxon>Eukaryota</taxon>
        <taxon>Fungi</taxon>
        <taxon>Fungi incertae sedis</taxon>
        <taxon>Zoopagomycota</taxon>
        <taxon>Kickxellomycotina</taxon>
        <taxon>Kickxellomycetes</taxon>
        <taxon>Kickxellales</taxon>
        <taxon>Kickxellaceae</taxon>
        <taxon>Coemansia</taxon>
    </lineage>
</organism>
<name>A0ACC1MAP2_9FUNG</name>